<comment type="similarity">
    <text evidence="3">Belongs to the trans-sulfuration enzymes family.</text>
</comment>
<reference evidence="4 5" key="1">
    <citation type="submission" date="2019-09" db="EMBL/GenBank/DDBJ databases">
        <title>Complete genome sequencing of four Arcobacter species reveals a diverse suite of mobile elements.</title>
        <authorList>
            <person name="Miller W.G."/>
            <person name="Yee E."/>
            <person name="Bono J.L."/>
        </authorList>
    </citation>
    <scope>NUCLEOTIDE SEQUENCE [LARGE SCALE GENOMIC DNA]</scope>
    <source>
        <strain evidence="4 5">CCUG 56899</strain>
    </source>
</reference>
<evidence type="ECO:0000256" key="3">
    <source>
        <dbReference type="RuleBase" id="RU362118"/>
    </source>
</evidence>
<dbReference type="GO" id="GO:0030170">
    <property type="term" value="F:pyridoxal phosphate binding"/>
    <property type="evidence" value="ECO:0007669"/>
    <property type="project" value="InterPro"/>
</dbReference>
<dbReference type="EMBL" id="CP036246">
    <property type="protein sequence ID" value="QEP40386.1"/>
    <property type="molecule type" value="Genomic_DNA"/>
</dbReference>
<proteinExistence type="inferred from homology"/>
<dbReference type="GO" id="GO:0019346">
    <property type="term" value="P:transsulfuration"/>
    <property type="evidence" value="ECO:0007669"/>
    <property type="project" value="InterPro"/>
</dbReference>
<dbReference type="Proteomes" id="UP000322644">
    <property type="component" value="Chromosome"/>
</dbReference>
<dbReference type="Gene3D" id="3.40.640.10">
    <property type="entry name" value="Type I PLP-dependent aspartate aminotransferase-like (Major domain)"/>
    <property type="match status" value="1"/>
</dbReference>
<accession>A0A5C2HBT6</accession>
<reference evidence="4 5" key="2">
    <citation type="submission" date="2019-09" db="EMBL/GenBank/DDBJ databases">
        <title>Taxonomic note: a critical rebuttal of the proposed division of the genus Arcobacter into six genera, emended descriptions of Arcobacter anaerophilus and the genus Arcobacter, and an assessment of genus-level boundaries for Epsilonproteobacteria using in silico genomic comparator tools.</title>
        <authorList>
            <person name="On S.L.W."/>
            <person name="Miller W.G."/>
            <person name="Biggs P."/>
            <person name="Cornelius A."/>
            <person name="Vandamme P."/>
        </authorList>
    </citation>
    <scope>NUCLEOTIDE SEQUENCE [LARGE SCALE GENOMIC DNA]</scope>
    <source>
        <strain evidence="4 5">CCUG 56899</strain>
    </source>
</reference>
<gene>
    <name evidence="4" type="ORF">APORC_0771</name>
</gene>
<sequence>MIKESIFKHIPCGNTLPQNNIHAVSTSMPTLQDVIDYEEQTPKILEKIKVAYPRFLIHPYLKLLSNYLKDKYSVSNEYDLILLSSKKAVEAVSNRYFIHNKFEFNEPFGVIKVIKGRQYQKVLKFIQHVGYNLSSRYAEDYLYYLNIIPSLQDEKLEKKELSEDIVISTLAKAYKEDKKNIKLCTSGMNAIHSVLKGLKSIQARNGKSILIQFGWLYLDTTNIVSQYFEESKAFFDINNLKEFEDFLETNKNRVLGIITEVPTNPLVKTANLKKVRELCDKYNIVLVIDSTFATPYNLDLKPYADIFVESLTKFACGNADVLMGAIILNSNFKISHIKNELFKHSDNPYIKDIQRMALEIVNYEKRVKKISENTKELITFLQKLPYISRVYSCLDEENYQNYKDLMIDENSICGIVSIVIEKDFEKIYNALNFAKGPSLGTEFTLLMPYTYLAHYDLIVNKNKSNFLNKIELPINLIRISVGIENIEDIKNEFKRVLELF</sequence>
<dbReference type="Gene3D" id="3.90.1150.10">
    <property type="entry name" value="Aspartate Aminotransferase, domain 1"/>
    <property type="match status" value="1"/>
</dbReference>
<dbReference type="InterPro" id="IPR015422">
    <property type="entry name" value="PyrdxlP-dep_Trfase_small"/>
</dbReference>
<dbReference type="InterPro" id="IPR015424">
    <property type="entry name" value="PyrdxlP-dep_Trfase"/>
</dbReference>
<protein>
    <submittedName>
        <fullName evidence="4">Cys/Met metabolism PLP-dependent enzyme</fullName>
    </submittedName>
</protein>
<dbReference type="KEGG" id="apoc:APORC_0771"/>
<keyword evidence="2 3" id="KW-0663">Pyridoxal phosphate</keyword>
<dbReference type="InterPro" id="IPR015421">
    <property type="entry name" value="PyrdxlP-dep_Trfase_major"/>
</dbReference>
<evidence type="ECO:0000313" key="5">
    <source>
        <dbReference type="Proteomes" id="UP000322644"/>
    </source>
</evidence>
<dbReference type="SUPFAM" id="SSF53383">
    <property type="entry name" value="PLP-dependent transferases"/>
    <property type="match status" value="1"/>
</dbReference>
<dbReference type="RefSeq" id="WP_066388285.1">
    <property type="nucleotide sequence ID" value="NZ_CP036246.2"/>
</dbReference>
<evidence type="ECO:0000313" key="4">
    <source>
        <dbReference type="EMBL" id="QEP40386.1"/>
    </source>
</evidence>
<evidence type="ECO:0000256" key="1">
    <source>
        <dbReference type="ARBA" id="ARBA00001933"/>
    </source>
</evidence>
<dbReference type="AlphaFoldDB" id="A0A5C2HBT6"/>
<evidence type="ECO:0000256" key="2">
    <source>
        <dbReference type="ARBA" id="ARBA00022898"/>
    </source>
</evidence>
<dbReference type="PANTHER" id="PTHR42699:SF1">
    <property type="entry name" value="CYSTATHIONINE GAMMA-SYNTHASE-RELATED"/>
    <property type="match status" value="1"/>
</dbReference>
<dbReference type="GO" id="GO:0003962">
    <property type="term" value="F:cystathionine gamma-synthase activity"/>
    <property type="evidence" value="ECO:0007669"/>
    <property type="project" value="TreeGrafter"/>
</dbReference>
<dbReference type="InterPro" id="IPR000277">
    <property type="entry name" value="Cys/Met-Metab_PyrdxlP-dep_enz"/>
</dbReference>
<organism evidence="4 5">
    <name type="scientific">Arcobacter porcinus</name>
    <dbReference type="NCBI Taxonomy" id="1935204"/>
    <lineage>
        <taxon>Bacteria</taxon>
        <taxon>Pseudomonadati</taxon>
        <taxon>Campylobacterota</taxon>
        <taxon>Epsilonproteobacteria</taxon>
        <taxon>Campylobacterales</taxon>
        <taxon>Arcobacteraceae</taxon>
        <taxon>Arcobacter</taxon>
    </lineage>
</organism>
<comment type="cofactor">
    <cofactor evidence="1 3">
        <name>pyridoxal 5'-phosphate</name>
        <dbReference type="ChEBI" id="CHEBI:597326"/>
    </cofactor>
</comment>
<name>A0A5C2HBT6_9BACT</name>
<dbReference type="InterPro" id="IPR051750">
    <property type="entry name" value="Trans-sulfuration_enzymes"/>
</dbReference>
<dbReference type="PANTHER" id="PTHR42699">
    <property type="match status" value="1"/>
</dbReference>
<dbReference type="Pfam" id="PF01053">
    <property type="entry name" value="Cys_Met_Meta_PP"/>
    <property type="match status" value="1"/>
</dbReference>